<dbReference type="EMBL" id="JARK01001366">
    <property type="protein sequence ID" value="EYC17481.1"/>
    <property type="molecule type" value="Genomic_DNA"/>
</dbReference>
<reference evidence="2" key="1">
    <citation type="journal article" date="2015" name="Nat. Genet.">
        <title>The genome and transcriptome of the zoonotic hookworm Ancylostoma ceylanicum identify infection-specific gene families.</title>
        <authorList>
            <person name="Schwarz E.M."/>
            <person name="Hu Y."/>
            <person name="Antoshechkin I."/>
            <person name="Miller M.M."/>
            <person name="Sternberg P.W."/>
            <person name="Aroian R.V."/>
        </authorList>
    </citation>
    <scope>NUCLEOTIDE SEQUENCE</scope>
    <source>
        <strain evidence="2">HY135</strain>
    </source>
</reference>
<proteinExistence type="predicted"/>
<protein>
    <submittedName>
        <fullName evidence="1">Uncharacterized protein</fullName>
    </submittedName>
</protein>
<keyword evidence="2" id="KW-1185">Reference proteome</keyword>
<sequence>MFQTLTVQVCFRRKVPPGTGSSHFLNCDVFITTSMSITIVMTEYSYSNKYSRNSSIRIFEEVLIFEHTRIRIIDKRHYSNIFEYSKLIFDIRRQLKTENRQTTLPAMKAVIATMLGQTLEKWKGST</sequence>
<name>A0A016URD8_9BILA</name>
<evidence type="ECO:0000313" key="1">
    <source>
        <dbReference type="EMBL" id="EYC17481.1"/>
    </source>
</evidence>
<evidence type="ECO:0000313" key="2">
    <source>
        <dbReference type="Proteomes" id="UP000024635"/>
    </source>
</evidence>
<gene>
    <name evidence="1" type="primary">Acey_s0030.g2078</name>
    <name evidence="1" type="ORF">Y032_0030g2078</name>
</gene>
<comment type="caution">
    <text evidence="1">The sequence shown here is derived from an EMBL/GenBank/DDBJ whole genome shotgun (WGS) entry which is preliminary data.</text>
</comment>
<organism evidence="1 2">
    <name type="scientific">Ancylostoma ceylanicum</name>
    <dbReference type="NCBI Taxonomy" id="53326"/>
    <lineage>
        <taxon>Eukaryota</taxon>
        <taxon>Metazoa</taxon>
        <taxon>Ecdysozoa</taxon>
        <taxon>Nematoda</taxon>
        <taxon>Chromadorea</taxon>
        <taxon>Rhabditida</taxon>
        <taxon>Rhabditina</taxon>
        <taxon>Rhabditomorpha</taxon>
        <taxon>Strongyloidea</taxon>
        <taxon>Ancylostomatidae</taxon>
        <taxon>Ancylostomatinae</taxon>
        <taxon>Ancylostoma</taxon>
    </lineage>
</organism>
<accession>A0A016URD8</accession>
<dbReference type="AlphaFoldDB" id="A0A016URD8"/>
<dbReference type="Proteomes" id="UP000024635">
    <property type="component" value="Unassembled WGS sequence"/>
</dbReference>